<comment type="caution">
    <text evidence="2">The sequence shown here is derived from an EMBL/GenBank/DDBJ whole genome shotgun (WGS) entry which is preliminary data.</text>
</comment>
<accession>A0A9J6E818</accession>
<organism evidence="2 3">
    <name type="scientific">Rhipicephalus microplus</name>
    <name type="common">Cattle tick</name>
    <name type="synonym">Boophilus microplus</name>
    <dbReference type="NCBI Taxonomy" id="6941"/>
    <lineage>
        <taxon>Eukaryota</taxon>
        <taxon>Metazoa</taxon>
        <taxon>Ecdysozoa</taxon>
        <taxon>Arthropoda</taxon>
        <taxon>Chelicerata</taxon>
        <taxon>Arachnida</taxon>
        <taxon>Acari</taxon>
        <taxon>Parasitiformes</taxon>
        <taxon>Ixodida</taxon>
        <taxon>Ixodoidea</taxon>
        <taxon>Ixodidae</taxon>
        <taxon>Rhipicephalinae</taxon>
        <taxon>Rhipicephalus</taxon>
        <taxon>Boophilus</taxon>
    </lineage>
</organism>
<gene>
    <name evidence="2" type="ORF">HPB51_006664</name>
</gene>
<sequence length="184" mass="20403">MPMKALYNAQAHEWRGGKQSSATAAVVVAKLSNLLSRCRPVGMAPATGGRSSAAQLAQSRLAQMPWCYQAPLRHAERTSAETTQNDQPNLKEEDHSSTLDSSTPYLNFLARLTEHLVHQPDLSDEALHGACEKYIATEANGLDQDVLWNLVRELFSELYHSKYPACRDIKSKATWVSEKFDTSA</sequence>
<dbReference type="Proteomes" id="UP000821866">
    <property type="component" value="Chromosome 3"/>
</dbReference>
<proteinExistence type="predicted"/>
<reference evidence="2" key="2">
    <citation type="submission" date="2021-09" db="EMBL/GenBank/DDBJ databases">
        <authorList>
            <person name="Jia N."/>
            <person name="Wang J."/>
            <person name="Shi W."/>
            <person name="Du L."/>
            <person name="Sun Y."/>
            <person name="Zhan W."/>
            <person name="Jiang J."/>
            <person name="Wang Q."/>
            <person name="Zhang B."/>
            <person name="Ji P."/>
            <person name="Sakyi L.B."/>
            <person name="Cui X."/>
            <person name="Yuan T."/>
            <person name="Jiang B."/>
            <person name="Yang W."/>
            <person name="Lam T.T.-Y."/>
            <person name="Chang Q."/>
            <person name="Ding S."/>
            <person name="Wang X."/>
            <person name="Zhu J."/>
            <person name="Ruan X."/>
            <person name="Zhao L."/>
            <person name="Wei J."/>
            <person name="Que T."/>
            <person name="Du C."/>
            <person name="Cheng J."/>
            <person name="Dai P."/>
            <person name="Han X."/>
            <person name="Huang E."/>
            <person name="Gao Y."/>
            <person name="Liu J."/>
            <person name="Shao H."/>
            <person name="Ye R."/>
            <person name="Li L."/>
            <person name="Wei W."/>
            <person name="Wang X."/>
            <person name="Wang C."/>
            <person name="Huo Q."/>
            <person name="Li W."/>
            <person name="Guo W."/>
            <person name="Chen H."/>
            <person name="Chen S."/>
            <person name="Zhou L."/>
            <person name="Zhou L."/>
            <person name="Ni X."/>
            <person name="Tian J."/>
            <person name="Zhou Y."/>
            <person name="Sheng Y."/>
            <person name="Liu T."/>
            <person name="Pan Y."/>
            <person name="Xia L."/>
            <person name="Li J."/>
            <person name="Zhao F."/>
            <person name="Cao W."/>
        </authorList>
    </citation>
    <scope>NUCLEOTIDE SEQUENCE</scope>
    <source>
        <strain evidence="2">Rmic-2018</strain>
        <tissue evidence="2">Larvae</tissue>
    </source>
</reference>
<evidence type="ECO:0000313" key="2">
    <source>
        <dbReference type="EMBL" id="KAH8030232.1"/>
    </source>
</evidence>
<evidence type="ECO:0000313" key="3">
    <source>
        <dbReference type="Proteomes" id="UP000821866"/>
    </source>
</evidence>
<reference evidence="2" key="1">
    <citation type="journal article" date="2020" name="Cell">
        <title>Large-Scale Comparative Analyses of Tick Genomes Elucidate Their Genetic Diversity and Vector Capacities.</title>
        <authorList>
            <consortium name="Tick Genome and Microbiome Consortium (TIGMIC)"/>
            <person name="Jia N."/>
            <person name="Wang J."/>
            <person name="Shi W."/>
            <person name="Du L."/>
            <person name="Sun Y."/>
            <person name="Zhan W."/>
            <person name="Jiang J.F."/>
            <person name="Wang Q."/>
            <person name="Zhang B."/>
            <person name="Ji P."/>
            <person name="Bell-Sakyi L."/>
            <person name="Cui X.M."/>
            <person name="Yuan T.T."/>
            <person name="Jiang B.G."/>
            <person name="Yang W.F."/>
            <person name="Lam T.T."/>
            <person name="Chang Q.C."/>
            <person name="Ding S.J."/>
            <person name="Wang X.J."/>
            <person name="Zhu J.G."/>
            <person name="Ruan X.D."/>
            <person name="Zhao L."/>
            <person name="Wei J.T."/>
            <person name="Ye R.Z."/>
            <person name="Que T.C."/>
            <person name="Du C.H."/>
            <person name="Zhou Y.H."/>
            <person name="Cheng J.X."/>
            <person name="Dai P.F."/>
            <person name="Guo W.B."/>
            <person name="Han X.H."/>
            <person name="Huang E.J."/>
            <person name="Li L.F."/>
            <person name="Wei W."/>
            <person name="Gao Y.C."/>
            <person name="Liu J.Z."/>
            <person name="Shao H.Z."/>
            <person name="Wang X."/>
            <person name="Wang C.C."/>
            <person name="Yang T.C."/>
            <person name="Huo Q.B."/>
            <person name="Li W."/>
            <person name="Chen H.Y."/>
            <person name="Chen S.E."/>
            <person name="Zhou L.G."/>
            <person name="Ni X.B."/>
            <person name="Tian J.H."/>
            <person name="Sheng Y."/>
            <person name="Liu T."/>
            <person name="Pan Y.S."/>
            <person name="Xia L.Y."/>
            <person name="Li J."/>
            <person name="Zhao F."/>
            <person name="Cao W.C."/>
        </authorList>
    </citation>
    <scope>NUCLEOTIDE SEQUENCE</scope>
    <source>
        <strain evidence="2">Rmic-2018</strain>
    </source>
</reference>
<protein>
    <submittedName>
        <fullName evidence="2">Uncharacterized protein</fullName>
    </submittedName>
</protein>
<dbReference type="AlphaFoldDB" id="A0A9J6E818"/>
<keyword evidence="3" id="KW-1185">Reference proteome</keyword>
<feature type="region of interest" description="Disordered" evidence="1">
    <location>
        <begin position="75"/>
        <end position="100"/>
    </location>
</feature>
<dbReference type="VEuPathDB" id="VectorBase:LOC119163996"/>
<dbReference type="EMBL" id="JABSTU010000005">
    <property type="protein sequence ID" value="KAH8030232.1"/>
    <property type="molecule type" value="Genomic_DNA"/>
</dbReference>
<name>A0A9J6E818_RHIMP</name>
<evidence type="ECO:0000256" key="1">
    <source>
        <dbReference type="SAM" id="MobiDB-lite"/>
    </source>
</evidence>